<evidence type="ECO:0000313" key="5">
    <source>
        <dbReference type="Proteomes" id="UP000714380"/>
    </source>
</evidence>
<evidence type="ECO:0000313" key="4">
    <source>
        <dbReference type="EMBL" id="MCA6064918.1"/>
    </source>
</evidence>
<dbReference type="SUPFAM" id="SSF51182">
    <property type="entry name" value="RmlC-like cupins"/>
    <property type="match status" value="1"/>
</dbReference>
<dbReference type="InterPro" id="IPR003829">
    <property type="entry name" value="Pirin_N_dom"/>
</dbReference>
<dbReference type="PANTHER" id="PTHR43212">
    <property type="entry name" value="QUERCETIN 2,3-DIOXYGENASE"/>
    <property type="match status" value="1"/>
</dbReference>
<dbReference type="RefSeq" id="WP_225676353.1">
    <property type="nucleotide sequence ID" value="NZ_JAEDAH010000096.1"/>
</dbReference>
<evidence type="ECO:0000259" key="3">
    <source>
        <dbReference type="Pfam" id="PF02678"/>
    </source>
</evidence>
<protein>
    <submittedName>
        <fullName evidence="4">Pirin family protein</fullName>
    </submittedName>
</protein>
<dbReference type="InterPro" id="IPR011051">
    <property type="entry name" value="RmlC_Cupin_sf"/>
</dbReference>
<dbReference type="EMBL" id="JAEDAH010000096">
    <property type="protein sequence ID" value="MCA6064918.1"/>
    <property type="molecule type" value="Genomic_DNA"/>
</dbReference>
<comment type="caution">
    <text evidence="4">The sequence shown here is derived from an EMBL/GenBank/DDBJ whole genome shotgun (WGS) entry which is preliminary data.</text>
</comment>
<name>A0ABS7ZT62_9GAMM</name>
<comment type="similarity">
    <text evidence="1 2">Belongs to the pirin family.</text>
</comment>
<dbReference type="PANTHER" id="PTHR43212:SF3">
    <property type="entry name" value="QUERCETIN 2,3-DIOXYGENASE"/>
    <property type="match status" value="1"/>
</dbReference>
<sequence length="220" mass="23914">MRILRASDVDITGFASIRERVMLSDRQTFGFGVADECFDRFAGCVYLANAWFLPYGETGLHHHAGMDIISLIPRGSMLHQGSLGGGVRVEANQVQLQRDGEQGFRHNESNPNAEPQPLLQLWIKPQPHAPQAEYRIIDVAQGGCVYGGPLFASDTRVDVVVLPASESYLCAGQCLIYVVRGELKTSENTVQSSLAAGDLMRAADVCLTACTDVMLMLVTG</sequence>
<feature type="domain" description="Pirin N-terminal" evidence="3">
    <location>
        <begin position="58"/>
        <end position="123"/>
    </location>
</feature>
<reference evidence="4 5" key="1">
    <citation type="submission" date="2020-12" db="EMBL/GenBank/DDBJ databases">
        <title>Novel Thalassolituus-related marine hydrocarbonoclastic bacteria mediated algae-derived hydrocarbons mineralization in twilight zone of the northern South China Sea.</title>
        <authorList>
            <person name="Dong C."/>
        </authorList>
    </citation>
    <scope>NUCLEOTIDE SEQUENCE [LARGE SCALE GENOMIC DNA]</scope>
    <source>
        <strain evidence="4 5">IMCC1826</strain>
    </source>
</reference>
<dbReference type="InterPro" id="IPR014710">
    <property type="entry name" value="RmlC-like_jellyroll"/>
</dbReference>
<accession>A0ABS7ZT62</accession>
<dbReference type="Pfam" id="PF02678">
    <property type="entry name" value="Pirin"/>
    <property type="match status" value="1"/>
</dbReference>
<gene>
    <name evidence="4" type="ORF">I9W95_15020</name>
</gene>
<evidence type="ECO:0000256" key="2">
    <source>
        <dbReference type="RuleBase" id="RU003457"/>
    </source>
</evidence>
<proteinExistence type="inferred from homology"/>
<dbReference type="Gene3D" id="2.60.120.10">
    <property type="entry name" value="Jelly Rolls"/>
    <property type="match status" value="1"/>
</dbReference>
<dbReference type="InterPro" id="IPR012093">
    <property type="entry name" value="Pirin"/>
</dbReference>
<evidence type="ECO:0000256" key="1">
    <source>
        <dbReference type="ARBA" id="ARBA00008416"/>
    </source>
</evidence>
<dbReference type="Proteomes" id="UP000714380">
    <property type="component" value="Unassembled WGS sequence"/>
</dbReference>
<keyword evidence="5" id="KW-1185">Reference proteome</keyword>
<organism evidence="4 5">
    <name type="scientific">Thalassolituus marinus</name>
    <dbReference type="NCBI Taxonomy" id="671053"/>
    <lineage>
        <taxon>Bacteria</taxon>
        <taxon>Pseudomonadati</taxon>
        <taxon>Pseudomonadota</taxon>
        <taxon>Gammaproteobacteria</taxon>
        <taxon>Oceanospirillales</taxon>
        <taxon>Oceanospirillaceae</taxon>
        <taxon>Thalassolituus</taxon>
    </lineage>
</organism>